<dbReference type="PRINTS" id="PR00300">
    <property type="entry name" value="CLPPROTEASEA"/>
</dbReference>
<dbReference type="GO" id="GO:0016887">
    <property type="term" value="F:ATP hydrolysis activity"/>
    <property type="evidence" value="ECO:0007669"/>
    <property type="project" value="InterPro"/>
</dbReference>
<dbReference type="InterPro" id="IPR027417">
    <property type="entry name" value="P-loop_NTPase"/>
</dbReference>
<keyword evidence="4" id="KW-1133">Transmembrane helix</keyword>
<dbReference type="Proteomes" id="UP000076420">
    <property type="component" value="Unassembled WGS sequence"/>
</dbReference>
<reference evidence="7" key="1">
    <citation type="submission" date="2020-05" db="UniProtKB">
        <authorList>
            <consortium name="EnsemblMetazoa"/>
        </authorList>
    </citation>
    <scope>IDENTIFICATION</scope>
    <source>
        <strain evidence="7">BB02</strain>
    </source>
</reference>
<dbReference type="GO" id="GO:0005739">
    <property type="term" value="C:mitochondrion"/>
    <property type="evidence" value="ECO:0007669"/>
    <property type="project" value="TreeGrafter"/>
</dbReference>
<dbReference type="AlphaFoldDB" id="A0A2C9JNP2"/>
<evidence type="ECO:0000256" key="1">
    <source>
        <dbReference type="ARBA" id="ARBA00022741"/>
    </source>
</evidence>
<dbReference type="Gene3D" id="1.10.8.60">
    <property type="match status" value="1"/>
</dbReference>
<dbReference type="STRING" id="6526.A0A2C9JNP2"/>
<accession>A0A2C9JNP2</accession>
<dbReference type="InterPro" id="IPR002110">
    <property type="entry name" value="Ankyrin_rpt"/>
</dbReference>
<evidence type="ECO:0000259" key="6">
    <source>
        <dbReference type="SMART" id="SM01086"/>
    </source>
</evidence>
<dbReference type="SMART" id="SM01086">
    <property type="entry name" value="ClpB_D2-small"/>
    <property type="match status" value="1"/>
</dbReference>
<dbReference type="PANTHER" id="PTHR11638:SF93">
    <property type="entry name" value="MITOCHONDRIAL DISAGGREGASE"/>
    <property type="match status" value="1"/>
</dbReference>
<dbReference type="Gene3D" id="3.40.50.300">
    <property type="entry name" value="P-loop containing nucleotide triphosphate hydrolases"/>
    <property type="match status" value="1"/>
</dbReference>
<dbReference type="GO" id="GO:0034605">
    <property type="term" value="P:cellular response to heat"/>
    <property type="evidence" value="ECO:0007669"/>
    <property type="project" value="TreeGrafter"/>
</dbReference>
<dbReference type="CDD" id="cd19499">
    <property type="entry name" value="RecA-like_ClpB_Hsp104-like"/>
    <property type="match status" value="1"/>
</dbReference>
<dbReference type="InterPro" id="IPR003593">
    <property type="entry name" value="AAA+_ATPase"/>
</dbReference>
<dbReference type="PANTHER" id="PTHR11638">
    <property type="entry name" value="ATP-DEPENDENT CLP PROTEASE"/>
    <property type="match status" value="1"/>
</dbReference>
<evidence type="ECO:0000313" key="8">
    <source>
        <dbReference type="Proteomes" id="UP000076420"/>
    </source>
</evidence>
<dbReference type="Pfam" id="PF12796">
    <property type="entry name" value="Ank_2"/>
    <property type="match status" value="1"/>
</dbReference>
<keyword evidence="4" id="KW-0812">Transmembrane</keyword>
<dbReference type="PROSITE" id="PS50297">
    <property type="entry name" value="ANK_REP_REGION"/>
    <property type="match status" value="2"/>
</dbReference>
<evidence type="ECO:0000256" key="3">
    <source>
        <dbReference type="PROSITE-ProRule" id="PRU00023"/>
    </source>
</evidence>
<dbReference type="PROSITE" id="PS50088">
    <property type="entry name" value="ANK_REPEAT"/>
    <property type="match status" value="2"/>
</dbReference>
<dbReference type="VEuPathDB" id="VectorBase:BGLAX_028276"/>
<dbReference type="OrthoDB" id="47330at2759"/>
<feature type="repeat" description="ANK" evidence="3">
    <location>
        <begin position="206"/>
        <end position="238"/>
    </location>
</feature>
<dbReference type="Pfam" id="PF00023">
    <property type="entry name" value="Ank"/>
    <property type="match status" value="1"/>
</dbReference>
<evidence type="ECO:0000256" key="4">
    <source>
        <dbReference type="SAM" id="Phobius"/>
    </source>
</evidence>
<evidence type="ECO:0000313" key="7">
    <source>
        <dbReference type="EnsemblMetazoa" id="BGLB005388-PB"/>
    </source>
</evidence>
<protein>
    <submittedName>
        <fullName evidence="7">Uncharacterized protein</fullName>
    </submittedName>
</protein>
<keyword evidence="1" id="KW-0547">Nucleotide-binding</keyword>
<dbReference type="InterPro" id="IPR001270">
    <property type="entry name" value="ClpA/B"/>
</dbReference>
<evidence type="ECO:0000259" key="5">
    <source>
        <dbReference type="SMART" id="SM00382"/>
    </source>
</evidence>
<feature type="repeat" description="ANK" evidence="3">
    <location>
        <begin position="137"/>
        <end position="169"/>
    </location>
</feature>
<dbReference type="Gene3D" id="1.25.40.20">
    <property type="entry name" value="Ankyrin repeat-containing domain"/>
    <property type="match status" value="1"/>
</dbReference>
<feature type="domain" description="AAA+ ATPase" evidence="5">
    <location>
        <begin position="314"/>
        <end position="454"/>
    </location>
</feature>
<keyword evidence="4" id="KW-0472">Membrane</keyword>
<gene>
    <name evidence="7" type="primary">106061460</name>
</gene>
<feature type="transmembrane region" description="Helical" evidence="4">
    <location>
        <begin position="64"/>
        <end position="84"/>
    </location>
</feature>
<dbReference type="SMART" id="SM00248">
    <property type="entry name" value="ANK"/>
    <property type="match status" value="3"/>
</dbReference>
<dbReference type="Pfam" id="PF10431">
    <property type="entry name" value="ClpB_D2-small"/>
    <property type="match status" value="1"/>
</dbReference>
<dbReference type="InterPro" id="IPR050130">
    <property type="entry name" value="ClpA_ClpB"/>
</dbReference>
<dbReference type="SUPFAM" id="SSF48403">
    <property type="entry name" value="Ankyrin repeat"/>
    <property type="match status" value="1"/>
</dbReference>
<dbReference type="VEuPathDB" id="VectorBase:BGLB005388"/>
<keyword evidence="3" id="KW-0040">ANK repeat</keyword>
<keyword evidence="2" id="KW-0067">ATP-binding</keyword>
<dbReference type="SMART" id="SM00382">
    <property type="entry name" value="AAA"/>
    <property type="match status" value="1"/>
</dbReference>
<dbReference type="InterPro" id="IPR019489">
    <property type="entry name" value="Clp_ATPase_C"/>
</dbReference>
<feature type="domain" description="Clp ATPase C-terminal" evidence="6">
    <location>
        <begin position="512"/>
        <end position="601"/>
    </location>
</feature>
<dbReference type="SUPFAM" id="SSF52540">
    <property type="entry name" value="P-loop containing nucleoside triphosphate hydrolases"/>
    <property type="match status" value="1"/>
</dbReference>
<dbReference type="InterPro" id="IPR003959">
    <property type="entry name" value="ATPase_AAA_core"/>
</dbReference>
<proteinExistence type="predicted"/>
<dbReference type="EnsemblMetazoa" id="BGLB005388-RB">
    <property type="protein sequence ID" value="BGLB005388-PB"/>
    <property type="gene ID" value="BGLB005388"/>
</dbReference>
<dbReference type="Pfam" id="PF07724">
    <property type="entry name" value="AAA_2"/>
    <property type="match status" value="1"/>
</dbReference>
<evidence type="ECO:0000256" key="2">
    <source>
        <dbReference type="ARBA" id="ARBA00022840"/>
    </source>
</evidence>
<dbReference type="InterPro" id="IPR036770">
    <property type="entry name" value="Ankyrin_rpt-contain_sf"/>
</dbReference>
<sequence length="646" mass="73162">MAVSRTNKQLYMTLKRFLSKQRDFIIKLHTPNNEKILSSHKEFNFRLLSVELLRRLSKCWRRNVFATLSSVGIIAGLGAARLSLNGSVLFDKPISVEFSPPKKSIDDALLTACRLGLVSEVTRLLKLGAKVDKTHELGWTALHVAAVNNKPQVVQLLLAHGADPNCLDQFTTVAQKSREKQLNSLHVLLTREEEFSDRLSNRANFQNCTPLHYAVLVNDIQSIRLLLEAGADPTLENALGHKAIEYARDNEAKELIGTYTQKFVEKKAAEEAEERRRFPLELRLREHIIGQEAAINTVAAAIRRKQNGWYDEDHPLVFLFLGSSGIGKTELAKQVSNYLHKNKKDAFIRIDMSEYQEKHEVAKFIGAPPGYVGHDEGGQLTKALTKCPDAVVLFDEVDKAHPDVLTIMLQLFDEGRLTDGKGKLVECKDAIFIMTSNLASEEIAEHAIQLRQEAANMSKMRGTQNIEDLEQTEKVTISKNFKDQVVRPILKRKFRRDEFLGRINEIVYFLPFSQSELTKLVNKELQFWAVRAKKKHNIELLWDHRVVDTLAEGFDTHYGARSIKYEVERRVVTQLAMAHERQLINQGSKIRITVSKGNDLLANSNASSEDEVSTIKLQILESACSGVEKYRDIVLDNSNNPFSMPT</sequence>
<name>A0A2C9JNP2_BIOGL</name>
<organism evidence="7 8">
    <name type="scientific">Biomphalaria glabrata</name>
    <name type="common">Bloodfluke planorb</name>
    <name type="synonym">Freshwater snail</name>
    <dbReference type="NCBI Taxonomy" id="6526"/>
    <lineage>
        <taxon>Eukaryota</taxon>
        <taxon>Metazoa</taxon>
        <taxon>Spiralia</taxon>
        <taxon>Lophotrochozoa</taxon>
        <taxon>Mollusca</taxon>
        <taxon>Gastropoda</taxon>
        <taxon>Heterobranchia</taxon>
        <taxon>Euthyneura</taxon>
        <taxon>Panpulmonata</taxon>
        <taxon>Hygrophila</taxon>
        <taxon>Lymnaeoidea</taxon>
        <taxon>Planorbidae</taxon>
        <taxon>Biomphalaria</taxon>
    </lineage>
</organism>
<dbReference type="GO" id="GO:0005524">
    <property type="term" value="F:ATP binding"/>
    <property type="evidence" value="ECO:0007669"/>
    <property type="project" value="UniProtKB-KW"/>
</dbReference>
<dbReference type="RefSeq" id="XP_013075065.2">
    <property type="nucleotide sequence ID" value="XM_013219611.2"/>
</dbReference>
<dbReference type="KEGG" id="bgt:106061460"/>